<organism evidence="2 3">
    <name type="scientific">Orientia chuto str. Dubai</name>
    <dbReference type="NCBI Taxonomy" id="1359168"/>
    <lineage>
        <taxon>Bacteria</taxon>
        <taxon>Pseudomonadati</taxon>
        <taxon>Pseudomonadota</taxon>
        <taxon>Alphaproteobacteria</taxon>
        <taxon>Rickettsiales</taxon>
        <taxon>Rickettsiaceae</taxon>
        <taxon>Rickettsieae</taxon>
        <taxon>Orientia</taxon>
    </lineage>
</organism>
<comment type="caution">
    <text evidence="2">The sequence shown here is derived from an EMBL/GenBank/DDBJ whole genome shotgun (WGS) entry which is preliminary data.</text>
</comment>
<dbReference type="InterPro" id="IPR013584">
    <property type="entry name" value="RAP"/>
</dbReference>
<reference evidence="2 3" key="1">
    <citation type="submission" date="2015-02" db="EMBL/GenBank/DDBJ databases">
        <title>Genome Sequencing of Rickettsiales.</title>
        <authorList>
            <person name="Daugherty S.C."/>
            <person name="Su Q."/>
            <person name="Abolude K."/>
            <person name="Beier-Sexton M."/>
            <person name="Carlyon J.A."/>
            <person name="Carter R."/>
            <person name="Day N.P."/>
            <person name="Dumler S.J."/>
            <person name="Dyachenko V."/>
            <person name="Godinez A."/>
            <person name="Kurtti T.J."/>
            <person name="Lichay M."/>
            <person name="Mullins K.E."/>
            <person name="Ott S."/>
            <person name="Pappas-Brown V."/>
            <person name="Paris D.H."/>
            <person name="Patel P."/>
            <person name="Richards A.L."/>
            <person name="Sadzewicz L."/>
            <person name="Sears K."/>
            <person name="Seidman D."/>
            <person name="Sengamalay N."/>
            <person name="Stenos J."/>
            <person name="Tallon L.J."/>
            <person name="Vincent G."/>
            <person name="Fraser C.M."/>
            <person name="Munderloh U."/>
            <person name="Dunning-Hotopp J.C."/>
        </authorList>
    </citation>
    <scope>NUCLEOTIDE SEQUENCE [LARGE SCALE GENOMIC DNA]</scope>
    <source>
        <strain evidence="2 3">Fuller</strain>
    </source>
</reference>
<dbReference type="AlphaFoldDB" id="A0A0F3MGX3"/>
<dbReference type="PANTHER" id="PTHR21228:SF40">
    <property type="entry name" value="LD45607P"/>
    <property type="match status" value="1"/>
</dbReference>
<dbReference type="InterPro" id="IPR016024">
    <property type="entry name" value="ARM-type_fold"/>
</dbReference>
<dbReference type="PROSITE" id="PS51286">
    <property type="entry name" value="RAP"/>
    <property type="match status" value="1"/>
</dbReference>
<dbReference type="SUPFAM" id="SSF48371">
    <property type="entry name" value="ARM repeat"/>
    <property type="match status" value="1"/>
</dbReference>
<protein>
    <submittedName>
        <fullName evidence="2">RAP domain protein</fullName>
    </submittedName>
</protein>
<dbReference type="InterPro" id="IPR058917">
    <property type="entry name" value="RESC6_dom"/>
</dbReference>
<dbReference type="Pfam" id="PF08373">
    <property type="entry name" value="RAP"/>
    <property type="match status" value="1"/>
</dbReference>
<dbReference type="STRING" id="1359168.OCHUTO_1015"/>
<evidence type="ECO:0000259" key="1">
    <source>
        <dbReference type="PROSITE" id="PS51286"/>
    </source>
</evidence>
<proteinExistence type="predicted"/>
<dbReference type="Proteomes" id="UP000033616">
    <property type="component" value="Unassembled WGS sequence"/>
</dbReference>
<dbReference type="OrthoDB" id="7161796at2"/>
<feature type="domain" description="RAP" evidence="1">
    <location>
        <begin position="384"/>
        <end position="441"/>
    </location>
</feature>
<accession>A0A0F3MGX3</accession>
<dbReference type="RefSeq" id="WP_052694655.1">
    <property type="nucleotide sequence ID" value="NZ_LANP01000030.1"/>
</dbReference>
<keyword evidence="3" id="KW-1185">Reference proteome</keyword>
<name>A0A0F3MGX3_9RICK</name>
<dbReference type="InterPro" id="IPR050870">
    <property type="entry name" value="FAST_kinase"/>
</dbReference>
<sequence>MNLVSGVENMYRRPNPQQSNIQSMNSIQLCQKLKDRNISSEVIKEIHDRALFLLQTNDPRYSRYKFDARGLSTILNQLVKSRKYNISAEFLNAWTNQAIALIDEFVPQSLSNSIWALGHLEIKPSEPFIKAWMHQATNIMCSFNSQNLSNSIWALGHLEIKPSEPFIKAWMHQATNIMCSFNSQNLSNSVWALEHLEIKPSEPFIKAWMHQTTNIMCSFNSQSLANSIWALEHLEIKPSEPFIKAWMHQATNIIEHFNAQELANSIYAICALKILCNSNIQIPQPFIDSINSSIIQQLCNENISQILRAHYYFSKKTTGILTAKNRQLLEQKFKATLNPSRISNLQLNVLKVVQKVLASYTVKSEYYIKYATSNVDIFIKDRNTIIQVDGPSHYKDNNIPNISTKINTKLLQSHGYIVHRIPYWIWDTLITTAAQEDYIRGLISIDQYIATVEQDDIFFDAHEDVYN</sequence>
<evidence type="ECO:0000313" key="2">
    <source>
        <dbReference type="EMBL" id="KJV55018.1"/>
    </source>
</evidence>
<dbReference type="PATRIC" id="fig|1359168.3.peg.809"/>
<dbReference type="SMART" id="SM00952">
    <property type="entry name" value="RAP"/>
    <property type="match status" value="1"/>
</dbReference>
<dbReference type="Pfam" id="PF26188">
    <property type="entry name" value="RESC6"/>
    <property type="match status" value="1"/>
</dbReference>
<evidence type="ECO:0000313" key="3">
    <source>
        <dbReference type="Proteomes" id="UP000033616"/>
    </source>
</evidence>
<dbReference type="PANTHER" id="PTHR21228">
    <property type="entry name" value="FAST LEU-RICH DOMAIN-CONTAINING"/>
    <property type="match status" value="1"/>
</dbReference>
<gene>
    <name evidence="2" type="ORF">OCHUTO_1015</name>
</gene>
<dbReference type="GO" id="GO:0003723">
    <property type="term" value="F:RNA binding"/>
    <property type="evidence" value="ECO:0007669"/>
    <property type="project" value="TreeGrafter"/>
</dbReference>
<dbReference type="GO" id="GO:0044528">
    <property type="term" value="P:regulation of mitochondrial mRNA stability"/>
    <property type="evidence" value="ECO:0007669"/>
    <property type="project" value="TreeGrafter"/>
</dbReference>
<dbReference type="GO" id="GO:0035770">
    <property type="term" value="C:ribonucleoprotein granule"/>
    <property type="evidence" value="ECO:0007669"/>
    <property type="project" value="TreeGrafter"/>
</dbReference>
<dbReference type="EMBL" id="LANP01000030">
    <property type="protein sequence ID" value="KJV55018.1"/>
    <property type="molecule type" value="Genomic_DNA"/>
</dbReference>